<feature type="transmembrane region" description="Helical" evidence="6">
    <location>
        <begin position="174"/>
        <end position="191"/>
    </location>
</feature>
<feature type="transmembrane region" description="Helical" evidence="6">
    <location>
        <begin position="440"/>
        <end position="456"/>
    </location>
</feature>
<evidence type="ECO:0000256" key="3">
    <source>
        <dbReference type="ARBA" id="ARBA00022692"/>
    </source>
</evidence>
<evidence type="ECO:0000313" key="7">
    <source>
        <dbReference type="EMBL" id="RDX00841.1"/>
    </source>
</evidence>
<name>A0A3D8TQC1_9LIST</name>
<evidence type="ECO:0000313" key="8">
    <source>
        <dbReference type="Proteomes" id="UP000257055"/>
    </source>
</evidence>
<keyword evidence="5 6" id="KW-0472">Membrane</keyword>
<evidence type="ECO:0000256" key="1">
    <source>
        <dbReference type="ARBA" id="ARBA00004651"/>
    </source>
</evidence>
<protein>
    <submittedName>
        <fullName evidence="7">Polysaccharide biosynthesis protein</fullName>
    </submittedName>
</protein>
<feature type="transmembrane region" description="Helical" evidence="6">
    <location>
        <begin position="413"/>
        <end position="434"/>
    </location>
</feature>
<organism evidence="7 8">
    <name type="scientific">Listeria kieliensis</name>
    <dbReference type="NCBI Taxonomy" id="1621700"/>
    <lineage>
        <taxon>Bacteria</taxon>
        <taxon>Bacillati</taxon>
        <taxon>Bacillota</taxon>
        <taxon>Bacilli</taxon>
        <taxon>Bacillales</taxon>
        <taxon>Listeriaceae</taxon>
        <taxon>Listeria</taxon>
    </lineage>
</organism>
<feature type="transmembrane region" description="Helical" evidence="6">
    <location>
        <begin position="323"/>
        <end position="343"/>
    </location>
</feature>
<feature type="transmembrane region" description="Helical" evidence="6">
    <location>
        <begin position="12"/>
        <end position="33"/>
    </location>
</feature>
<dbReference type="PANTHER" id="PTHR30250:SF11">
    <property type="entry name" value="O-ANTIGEN TRANSPORTER-RELATED"/>
    <property type="match status" value="1"/>
</dbReference>
<feature type="transmembrane region" description="Helical" evidence="6">
    <location>
        <begin position="293"/>
        <end position="317"/>
    </location>
</feature>
<reference evidence="8" key="1">
    <citation type="submission" date="2015-04" db="EMBL/GenBank/DDBJ databases">
        <authorList>
            <person name="Schardt J."/>
            <person name="Mueller-Herbst S."/>
            <person name="Scherer S."/>
            <person name="Huptas C."/>
        </authorList>
    </citation>
    <scope>NUCLEOTIDE SEQUENCE [LARGE SCALE GENOMIC DNA]</scope>
    <source>
        <strain evidence="8">Kiel-L1</strain>
    </source>
</reference>
<feature type="transmembrane region" description="Helical" evidence="6">
    <location>
        <begin position="114"/>
        <end position="133"/>
    </location>
</feature>
<feature type="transmembrane region" description="Helical" evidence="6">
    <location>
        <begin position="252"/>
        <end position="272"/>
    </location>
</feature>
<feature type="transmembrane region" description="Helical" evidence="6">
    <location>
        <begin position="355"/>
        <end position="374"/>
    </location>
</feature>
<dbReference type="Proteomes" id="UP000257055">
    <property type="component" value="Unassembled WGS sequence"/>
</dbReference>
<dbReference type="AlphaFoldDB" id="A0A3D8TQC1"/>
<feature type="transmembrane region" description="Helical" evidence="6">
    <location>
        <begin position="45"/>
        <end position="64"/>
    </location>
</feature>
<accession>A0A3D8TQC1</accession>
<dbReference type="RefSeq" id="WP_115753084.1">
    <property type="nucleotide sequence ID" value="NZ_LARY01000002.1"/>
</dbReference>
<keyword evidence="3 6" id="KW-0812">Transmembrane</keyword>
<dbReference type="PANTHER" id="PTHR30250">
    <property type="entry name" value="PST FAMILY PREDICTED COLANIC ACID TRANSPORTER"/>
    <property type="match status" value="1"/>
</dbReference>
<keyword evidence="2" id="KW-1003">Cell membrane</keyword>
<evidence type="ECO:0000256" key="2">
    <source>
        <dbReference type="ARBA" id="ARBA00022475"/>
    </source>
</evidence>
<dbReference type="Pfam" id="PF01943">
    <property type="entry name" value="Polysacc_synt"/>
    <property type="match status" value="1"/>
</dbReference>
<evidence type="ECO:0000256" key="5">
    <source>
        <dbReference type="ARBA" id="ARBA00023136"/>
    </source>
</evidence>
<feature type="transmembrane region" description="Helical" evidence="6">
    <location>
        <begin position="76"/>
        <end position="102"/>
    </location>
</feature>
<comment type="caution">
    <text evidence="7">The sequence shown here is derived from an EMBL/GenBank/DDBJ whole genome shotgun (WGS) entry which is preliminary data.</text>
</comment>
<dbReference type="GO" id="GO:0005886">
    <property type="term" value="C:plasma membrane"/>
    <property type="evidence" value="ECO:0007669"/>
    <property type="project" value="UniProtKB-SubCell"/>
</dbReference>
<dbReference type="InterPro" id="IPR050833">
    <property type="entry name" value="Poly_Biosynth_Transport"/>
</dbReference>
<evidence type="ECO:0000256" key="4">
    <source>
        <dbReference type="ARBA" id="ARBA00022989"/>
    </source>
</evidence>
<sequence>MKKTILQFGQYAFGSMGSAIISFITMPIITYFISPSEYGKTSMFMLMQTLLISFIYLGFDQAFGREFYEYSDKKRLFISAIFFPIIFAVVLILCMILFAGQLSELLFHSDTYKGAIYFLAISIPFLIFERFIFMYIRMEKKALEFSLFNILIKLFILIYTFTFLILFAHSFITVVYAAIFGQLLGDILMIVKNHKLLSFRNFKLDFIVLKRLTQFAIPVVFATLLYCLFVIMDKLFLRQFSTFEQLGLYTSAFKIASALLIIQNVFANLWVPTATKWYIDKRPLADFQRVSEIILFLLAILFILLLFSKHLLIGFLSADYAQAAYIFPFLCFYPIMMTVSETTNVGIGFSRKSHLNIYVSLITLVVSLLLNFLLVPNLGAIGAAIAMGTSYVVFFLVRSIFSRLVWETFSLKKHFICIPILYLAALVNTFIHQIKLVNEMNLIILLFLVILNRKWLGRLFQICRQFLKKPIE</sequence>
<dbReference type="InterPro" id="IPR002797">
    <property type="entry name" value="Polysacc_synth"/>
</dbReference>
<keyword evidence="8" id="KW-1185">Reference proteome</keyword>
<gene>
    <name evidence="7" type="ORF">UR08_07655</name>
</gene>
<feature type="transmembrane region" description="Helical" evidence="6">
    <location>
        <begin position="380"/>
        <end position="401"/>
    </location>
</feature>
<dbReference type="EMBL" id="LARY01000002">
    <property type="protein sequence ID" value="RDX00841.1"/>
    <property type="molecule type" value="Genomic_DNA"/>
</dbReference>
<evidence type="ECO:0000256" key="6">
    <source>
        <dbReference type="SAM" id="Phobius"/>
    </source>
</evidence>
<proteinExistence type="predicted"/>
<feature type="transmembrane region" description="Helical" evidence="6">
    <location>
        <begin position="212"/>
        <end position="232"/>
    </location>
</feature>
<comment type="subcellular location">
    <subcellularLocation>
        <location evidence="1">Cell membrane</location>
        <topology evidence="1">Multi-pass membrane protein</topology>
    </subcellularLocation>
</comment>
<feature type="transmembrane region" description="Helical" evidence="6">
    <location>
        <begin position="145"/>
        <end position="168"/>
    </location>
</feature>
<keyword evidence="4 6" id="KW-1133">Transmembrane helix</keyword>